<name>G0J1B7_CYCMS</name>
<keyword evidence="3" id="KW-1185">Reference proteome</keyword>
<dbReference type="SUPFAM" id="SSF53271">
    <property type="entry name" value="PRTase-like"/>
    <property type="match status" value="1"/>
</dbReference>
<evidence type="ECO:0000259" key="1">
    <source>
        <dbReference type="Pfam" id="PF00156"/>
    </source>
</evidence>
<dbReference type="STRING" id="880070.Cycma_2818"/>
<dbReference type="InterPro" id="IPR050137">
    <property type="entry name" value="PyrR_bifunctional"/>
</dbReference>
<protein>
    <submittedName>
        <fullName evidence="2">Phosphoribosyltransferase</fullName>
    </submittedName>
</protein>
<reference evidence="3" key="1">
    <citation type="submission" date="2011-07" db="EMBL/GenBank/DDBJ databases">
        <title>The complete genome of Cyclobacterium marinum DSM 745.</title>
        <authorList>
            <person name="Lucas S."/>
            <person name="Han J."/>
            <person name="Lapidus A."/>
            <person name="Bruce D."/>
            <person name="Goodwin L."/>
            <person name="Pitluck S."/>
            <person name="Peters L."/>
            <person name="Kyrpides N."/>
            <person name="Mavromatis K."/>
            <person name="Ivanova N."/>
            <person name="Ovchinnikova G."/>
            <person name="Chertkov O."/>
            <person name="Detter J.C."/>
            <person name="Tapia R."/>
            <person name="Han C."/>
            <person name="Land M."/>
            <person name="Hauser L."/>
            <person name="Markowitz V."/>
            <person name="Cheng J.-F."/>
            <person name="Hugenholtz P."/>
            <person name="Woyke T."/>
            <person name="Wu D."/>
            <person name="Tindall B."/>
            <person name="Schuetze A."/>
            <person name="Brambilla E."/>
            <person name="Klenk H.-P."/>
            <person name="Eisen J.A."/>
        </authorList>
    </citation>
    <scope>NUCLEOTIDE SEQUENCE [LARGE SCALE GENOMIC DNA]</scope>
    <source>
        <strain evidence="3">ATCC 25205 / DSM 745 / LMG 13164 / NCIMB 1802</strain>
    </source>
</reference>
<keyword evidence="2" id="KW-0328">Glycosyltransferase</keyword>
<dbReference type="AlphaFoldDB" id="G0J1B7"/>
<evidence type="ECO:0000313" key="3">
    <source>
        <dbReference type="Proteomes" id="UP000001635"/>
    </source>
</evidence>
<dbReference type="InterPro" id="IPR029057">
    <property type="entry name" value="PRTase-like"/>
</dbReference>
<dbReference type="GO" id="GO:0016757">
    <property type="term" value="F:glycosyltransferase activity"/>
    <property type="evidence" value="ECO:0007669"/>
    <property type="project" value="UniProtKB-KW"/>
</dbReference>
<dbReference type="InterPro" id="IPR000836">
    <property type="entry name" value="PRTase_dom"/>
</dbReference>
<dbReference type="PANTHER" id="PTHR11608">
    <property type="entry name" value="BIFUNCTIONAL PROTEIN PYRR"/>
    <property type="match status" value="1"/>
</dbReference>
<dbReference type="KEGG" id="cmr:Cycma_2818"/>
<dbReference type="NCBIfam" id="NF003549">
    <property type="entry name" value="PRK05205.1-5"/>
    <property type="match status" value="1"/>
</dbReference>
<sequence>MPQILIMQKRLVLDQTQISLTISRFCHQLIENHDDFDNTVLLGLQPRGALVLDKIIQRMQEIQNISLKYGYLDATFHRDDFRRRDLPLRANETKIDFLIENKKVVLVDDVLYKGRSVRAAMDAMIAFGRPQKVELMVLIDRKFTRDFPIQPDYCGRQVNTLESQYVSVEWQNKGFEKDAIWITEKESNE</sequence>
<keyword evidence="2" id="KW-0808">Transferase</keyword>
<dbReference type="PANTHER" id="PTHR11608:SF0">
    <property type="entry name" value="BIFUNCTIONAL PROTEIN PYRR"/>
    <property type="match status" value="1"/>
</dbReference>
<dbReference type="Gene3D" id="3.40.50.2020">
    <property type="match status" value="1"/>
</dbReference>
<dbReference type="Proteomes" id="UP000001635">
    <property type="component" value="Chromosome"/>
</dbReference>
<dbReference type="Pfam" id="PF00156">
    <property type="entry name" value="Pribosyltran"/>
    <property type="match status" value="1"/>
</dbReference>
<dbReference type="EMBL" id="CP002955">
    <property type="protein sequence ID" value="AEL26556.1"/>
    <property type="molecule type" value="Genomic_DNA"/>
</dbReference>
<evidence type="ECO:0000313" key="2">
    <source>
        <dbReference type="EMBL" id="AEL26556.1"/>
    </source>
</evidence>
<gene>
    <name evidence="2" type="ordered locus">Cycma_2818</name>
</gene>
<organism evidence="2 3">
    <name type="scientific">Cyclobacterium marinum (strain ATCC 25205 / DSM 745 / LMG 13164 / NCIMB 1802)</name>
    <name type="common">Flectobacillus marinus</name>
    <dbReference type="NCBI Taxonomy" id="880070"/>
    <lineage>
        <taxon>Bacteria</taxon>
        <taxon>Pseudomonadati</taxon>
        <taxon>Bacteroidota</taxon>
        <taxon>Cytophagia</taxon>
        <taxon>Cytophagales</taxon>
        <taxon>Cyclobacteriaceae</taxon>
        <taxon>Cyclobacterium</taxon>
    </lineage>
</organism>
<proteinExistence type="predicted"/>
<accession>G0J1B7</accession>
<feature type="domain" description="Phosphoribosyltransferase" evidence="1">
    <location>
        <begin position="14"/>
        <end position="170"/>
    </location>
</feature>
<dbReference type="HOGENOM" id="CLU_094234_2_1_10"/>
<dbReference type="eggNOG" id="COG2065">
    <property type="taxonomic scope" value="Bacteria"/>
</dbReference>
<dbReference type="CDD" id="cd06223">
    <property type="entry name" value="PRTases_typeI"/>
    <property type="match status" value="1"/>
</dbReference>